<accession>A0A7W5DNQ2</accession>
<dbReference type="Proteomes" id="UP000544222">
    <property type="component" value="Unassembled WGS sequence"/>
</dbReference>
<reference evidence="1 2" key="1">
    <citation type="submission" date="2020-08" db="EMBL/GenBank/DDBJ databases">
        <title>Genomic Encyclopedia of Type Strains, Phase IV (KMG-IV): sequencing the most valuable type-strain genomes for metagenomic binning, comparative biology and taxonomic classification.</title>
        <authorList>
            <person name="Goeker M."/>
        </authorList>
    </citation>
    <scope>NUCLEOTIDE SEQUENCE [LARGE SCALE GENOMIC DNA]</scope>
    <source>
        <strain evidence="1 2">DSM 27471</strain>
    </source>
</reference>
<proteinExistence type="predicted"/>
<evidence type="ECO:0000313" key="2">
    <source>
        <dbReference type="Proteomes" id="UP000544222"/>
    </source>
</evidence>
<keyword evidence="2" id="KW-1185">Reference proteome</keyword>
<name>A0A7W5DNQ2_9PORP</name>
<organism evidence="1 2">
    <name type="scientific">Microbacter margulisiae</name>
    <dbReference type="NCBI Taxonomy" id="1350067"/>
    <lineage>
        <taxon>Bacteria</taxon>
        <taxon>Pseudomonadati</taxon>
        <taxon>Bacteroidota</taxon>
        <taxon>Bacteroidia</taxon>
        <taxon>Bacteroidales</taxon>
        <taxon>Porphyromonadaceae</taxon>
        <taxon>Microbacter</taxon>
    </lineage>
</organism>
<sequence>MGHQLKLDIYCFSIKVRGERDAEHKIFGDFFRENYSREDEDPLQIDKKKLIKRFIGGFIDSFHEQFVLNREETKGIATDFLKPYPSKNIIDGLINGGTTGIDQDVYDRTNPNQIEDTIERDKITALPYYFKIWTPFDGTVGVLMIQSYTDMGVNTLIFEQLARYFADKNHTIEKYKHVPEDYKERFKKKSVIYKVSLIKQGLSNKARESLNPVFTEKEHLKVKIEITGFEENPETFWKLFRKKKIINSDLTALEMDDDDDFETIATYKDEFGHQSSAKVSKEKDILPTYFLNDSLKKKGVEYPDYDLIRKHTNSILEKVKKEIGYTPEDVD</sequence>
<comment type="caution">
    <text evidence="1">The sequence shown here is derived from an EMBL/GenBank/DDBJ whole genome shotgun (WGS) entry which is preliminary data.</text>
</comment>
<dbReference type="AlphaFoldDB" id="A0A7W5DNQ2"/>
<dbReference type="EMBL" id="JACHYB010000001">
    <property type="protein sequence ID" value="MBB3185918.1"/>
    <property type="molecule type" value="Genomic_DNA"/>
</dbReference>
<evidence type="ECO:0000313" key="1">
    <source>
        <dbReference type="EMBL" id="MBB3185918.1"/>
    </source>
</evidence>
<dbReference type="RefSeq" id="WP_183411865.1">
    <property type="nucleotide sequence ID" value="NZ_JACHYB010000001.1"/>
</dbReference>
<gene>
    <name evidence="1" type="ORF">FHX64_000081</name>
</gene>
<protein>
    <submittedName>
        <fullName evidence="1">Uncharacterized protein</fullName>
    </submittedName>
</protein>